<dbReference type="Gene3D" id="2.60.120.10">
    <property type="entry name" value="Jelly Rolls"/>
    <property type="match status" value="1"/>
</dbReference>
<dbReference type="AlphaFoldDB" id="A0AAD4SIL2"/>
<dbReference type="InterPro" id="IPR050253">
    <property type="entry name" value="Seed_Storage-Functional"/>
</dbReference>
<organism evidence="1 2">
    <name type="scientific">Papaver atlanticum</name>
    <dbReference type="NCBI Taxonomy" id="357466"/>
    <lineage>
        <taxon>Eukaryota</taxon>
        <taxon>Viridiplantae</taxon>
        <taxon>Streptophyta</taxon>
        <taxon>Embryophyta</taxon>
        <taxon>Tracheophyta</taxon>
        <taxon>Spermatophyta</taxon>
        <taxon>Magnoliopsida</taxon>
        <taxon>Ranunculales</taxon>
        <taxon>Papaveraceae</taxon>
        <taxon>Papaveroideae</taxon>
        <taxon>Papaver</taxon>
    </lineage>
</organism>
<reference evidence="1" key="1">
    <citation type="submission" date="2022-04" db="EMBL/GenBank/DDBJ databases">
        <title>A functionally conserved STORR gene fusion in Papaver species that diverged 16.8 million years ago.</title>
        <authorList>
            <person name="Catania T."/>
        </authorList>
    </citation>
    <scope>NUCLEOTIDE SEQUENCE</scope>
    <source>
        <strain evidence="1">S-188037</strain>
    </source>
</reference>
<comment type="caution">
    <text evidence="1">The sequence shown here is derived from an EMBL/GenBank/DDBJ whole genome shotgun (WGS) entry which is preliminary data.</text>
</comment>
<dbReference type="InterPro" id="IPR011051">
    <property type="entry name" value="RmlC_Cupin_sf"/>
</dbReference>
<gene>
    <name evidence="1" type="ORF">MKW98_006461</name>
</gene>
<protein>
    <submittedName>
        <fullName evidence="1">Uncharacterized protein</fullName>
    </submittedName>
</protein>
<dbReference type="Gene3D" id="3.40.50.620">
    <property type="entry name" value="HUPs"/>
    <property type="match status" value="1"/>
</dbReference>
<dbReference type="InterPro" id="IPR014729">
    <property type="entry name" value="Rossmann-like_a/b/a_fold"/>
</dbReference>
<dbReference type="PANTHER" id="PTHR31189">
    <property type="entry name" value="OS03G0336100 PROTEIN-RELATED"/>
    <property type="match status" value="1"/>
</dbReference>
<accession>A0AAD4SIL2</accession>
<evidence type="ECO:0000313" key="2">
    <source>
        <dbReference type="Proteomes" id="UP001202328"/>
    </source>
</evidence>
<dbReference type="InterPro" id="IPR014710">
    <property type="entry name" value="RmlC-like_jellyroll"/>
</dbReference>
<sequence length="207" mass="22788">MDERNARKWEGPEPLIAPAGARVLSLTDCLSKMSRSDPSDQSQRNLLDPKDIKRCETDSLPGFTYFYQAFILSIHPQFTYGRNGMGTLWAGEFTEFALVGANGIFTGFTTEFVARAWDLEEDEVKELVGSQKSTGIIKVKDGFKMPELNDGDMKGMALNCLEAPLDVDIKSGGHVVVLNTKNLPLVEQVGLGADLVRIDAGSMWILL</sequence>
<dbReference type="EMBL" id="JAJJMB010010911">
    <property type="protein sequence ID" value="KAI3905827.1"/>
    <property type="molecule type" value="Genomic_DNA"/>
</dbReference>
<evidence type="ECO:0000313" key="1">
    <source>
        <dbReference type="EMBL" id="KAI3905827.1"/>
    </source>
</evidence>
<dbReference type="SUPFAM" id="SSF51182">
    <property type="entry name" value="RmlC-like cupins"/>
    <property type="match status" value="1"/>
</dbReference>
<name>A0AAD4SIL2_9MAGN</name>
<dbReference type="Gene3D" id="1.10.240.10">
    <property type="entry name" value="Tyrosyl-Transfer RNA Synthetase"/>
    <property type="match status" value="1"/>
</dbReference>
<dbReference type="Proteomes" id="UP001202328">
    <property type="component" value="Unassembled WGS sequence"/>
</dbReference>
<dbReference type="PANTHER" id="PTHR31189:SF62">
    <property type="entry name" value="OS01G0976200 PROTEIN"/>
    <property type="match status" value="1"/>
</dbReference>
<keyword evidence="2" id="KW-1185">Reference proteome</keyword>
<proteinExistence type="predicted"/>